<organism evidence="1 2">
    <name type="scientific">Methanocorpusculum petauri</name>
    <dbReference type="NCBI Taxonomy" id="3002863"/>
    <lineage>
        <taxon>Archaea</taxon>
        <taxon>Methanobacteriati</taxon>
        <taxon>Methanobacteriota</taxon>
        <taxon>Stenosarchaea group</taxon>
        <taxon>Methanomicrobia</taxon>
        <taxon>Methanomicrobiales</taxon>
        <taxon>Methanocorpusculaceae</taxon>
        <taxon>Methanocorpusculum</taxon>
    </lineage>
</organism>
<accession>A0ABT4IDX6</accession>
<sequence>MVTDTNNMALLSRSLDAIMTRVAAKVGVYLEDRALQMIHAGNPAWLPKSPNTLMKYAREKPPYGHKTEPWQKTTELMNVITHRVVAGDISPCQIEVGIFDHPKADIAAVLEYGTKDGRIPARPLFSTVFDLEAENIPAMITRELEKELNKFLI</sequence>
<dbReference type="RefSeq" id="WP_268924167.1">
    <property type="nucleotide sequence ID" value="NZ_JAPTGB010000003.1"/>
</dbReference>
<evidence type="ECO:0000313" key="2">
    <source>
        <dbReference type="Proteomes" id="UP001141422"/>
    </source>
</evidence>
<dbReference type="EMBL" id="JAPTGB010000003">
    <property type="protein sequence ID" value="MCZ0859943.1"/>
    <property type="molecule type" value="Genomic_DNA"/>
</dbReference>
<gene>
    <name evidence="1" type="ORF">O0S10_01710</name>
</gene>
<reference evidence="1" key="1">
    <citation type="submission" date="2022-12" db="EMBL/GenBank/DDBJ databases">
        <title>Isolation and characterisation of novel Methanocorpusculum spp. from native Australian herbivores indicates the genus is ancestrally host-associated.</title>
        <authorList>
            <person name="Volmer J.G."/>
            <person name="Soo R.M."/>
            <person name="Evans P.N."/>
            <person name="Hoedt E.C."/>
            <person name="Astorga Alsina A.L."/>
            <person name="Woodcroft B.J."/>
            <person name="Tyson G.W."/>
            <person name="Hugenholtz P."/>
            <person name="Morrison M."/>
        </authorList>
    </citation>
    <scope>NUCLEOTIDE SEQUENCE</scope>
    <source>
        <strain evidence="1">MG</strain>
    </source>
</reference>
<name>A0ABT4IDX6_9EURY</name>
<comment type="caution">
    <text evidence="1">The sequence shown here is derived from an EMBL/GenBank/DDBJ whole genome shotgun (WGS) entry which is preliminary data.</text>
</comment>
<dbReference type="Proteomes" id="UP001141422">
    <property type="component" value="Unassembled WGS sequence"/>
</dbReference>
<keyword evidence="2" id="KW-1185">Reference proteome</keyword>
<proteinExistence type="predicted"/>
<protein>
    <submittedName>
        <fullName evidence="1">Uncharacterized protein</fullName>
    </submittedName>
</protein>
<evidence type="ECO:0000313" key="1">
    <source>
        <dbReference type="EMBL" id="MCZ0859943.1"/>
    </source>
</evidence>